<evidence type="ECO:0000313" key="10">
    <source>
        <dbReference type="EMBL" id="CAD7275159.1"/>
    </source>
</evidence>
<comment type="pathway">
    <text evidence="2 7">Glycolipid biosynthesis; glycosylphosphatidylinositol-anchor biosynthesis.</text>
</comment>
<proteinExistence type="inferred from homology"/>
<feature type="signal peptide" evidence="8">
    <location>
        <begin position="1"/>
        <end position="19"/>
    </location>
</feature>
<evidence type="ECO:0000256" key="2">
    <source>
        <dbReference type="ARBA" id="ARBA00004687"/>
    </source>
</evidence>
<dbReference type="PANTHER" id="PTHR12250">
    <property type="entry name" value="PHOSPHATIDYLINOSITOL GLYCAN, CLASS N"/>
    <property type="match status" value="1"/>
</dbReference>
<keyword evidence="7" id="KW-1133">Transmembrane helix</keyword>
<evidence type="ECO:0000256" key="5">
    <source>
        <dbReference type="ARBA" id="ARBA00022502"/>
    </source>
</evidence>
<accession>A0A7R9GBZ3</accession>
<dbReference type="InterPro" id="IPR017852">
    <property type="entry name" value="GPI_EtnP_transferase_1_C"/>
</dbReference>
<dbReference type="Pfam" id="PF04987">
    <property type="entry name" value="PigN"/>
    <property type="match status" value="1"/>
</dbReference>
<dbReference type="GO" id="GO:0051377">
    <property type="term" value="F:mannose-ethanolamine phosphotransferase activity"/>
    <property type="evidence" value="ECO:0007669"/>
    <property type="project" value="UniProtKB-UniRule"/>
</dbReference>
<dbReference type="Gene3D" id="3.40.720.10">
    <property type="entry name" value="Alkaline Phosphatase, subunit A"/>
    <property type="match status" value="1"/>
</dbReference>
<evidence type="ECO:0000256" key="7">
    <source>
        <dbReference type="RuleBase" id="RU367138"/>
    </source>
</evidence>
<dbReference type="SUPFAM" id="SSF53649">
    <property type="entry name" value="Alkaline phosphatase-like"/>
    <property type="match status" value="1"/>
</dbReference>
<organism evidence="10">
    <name type="scientific">Notodromas monacha</name>
    <dbReference type="NCBI Taxonomy" id="399045"/>
    <lineage>
        <taxon>Eukaryota</taxon>
        <taxon>Metazoa</taxon>
        <taxon>Ecdysozoa</taxon>
        <taxon>Arthropoda</taxon>
        <taxon>Crustacea</taxon>
        <taxon>Oligostraca</taxon>
        <taxon>Ostracoda</taxon>
        <taxon>Podocopa</taxon>
        <taxon>Podocopida</taxon>
        <taxon>Cypridocopina</taxon>
        <taxon>Cypridoidea</taxon>
        <taxon>Cyprididae</taxon>
        <taxon>Notodromas</taxon>
    </lineage>
</organism>
<dbReference type="EMBL" id="OA882402">
    <property type="protein sequence ID" value="CAD7275159.1"/>
    <property type="molecule type" value="Genomic_DNA"/>
</dbReference>
<reference evidence="10" key="1">
    <citation type="submission" date="2020-11" db="EMBL/GenBank/DDBJ databases">
        <authorList>
            <person name="Tran Van P."/>
        </authorList>
    </citation>
    <scope>NUCLEOTIDE SEQUENCE</scope>
</reference>
<feature type="domain" description="GPI ethanolamine phosphate transferase 1 C-terminal" evidence="9">
    <location>
        <begin position="290"/>
        <end position="372"/>
    </location>
</feature>
<evidence type="ECO:0000259" key="9">
    <source>
        <dbReference type="Pfam" id="PF04987"/>
    </source>
</evidence>
<evidence type="ECO:0000256" key="1">
    <source>
        <dbReference type="ARBA" id="ARBA00004477"/>
    </source>
</evidence>
<feature type="transmembrane region" description="Helical" evidence="7">
    <location>
        <begin position="286"/>
        <end position="305"/>
    </location>
</feature>
<dbReference type="EC" id="2.-.-.-" evidence="7"/>
<feature type="chain" id="PRO_5036210644" description="GPI ethanolamine phosphate transferase 1" evidence="8">
    <location>
        <begin position="20"/>
        <end position="374"/>
    </location>
</feature>
<dbReference type="GO" id="GO:0005789">
    <property type="term" value="C:endoplasmic reticulum membrane"/>
    <property type="evidence" value="ECO:0007669"/>
    <property type="project" value="UniProtKB-SubCell"/>
</dbReference>
<dbReference type="Proteomes" id="UP000678499">
    <property type="component" value="Unassembled WGS sequence"/>
</dbReference>
<dbReference type="InterPro" id="IPR007070">
    <property type="entry name" value="GPI_EtnP_transferase_1"/>
</dbReference>
<keyword evidence="6 7" id="KW-0256">Endoplasmic reticulum</keyword>
<keyword evidence="7" id="KW-0812">Transmembrane</keyword>
<evidence type="ECO:0000256" key="3">
    <source>
        <dbReference type="ARBA" id="ARBA00008400"/>
    </source>
</evidence>
<comment type="similarity">
    <text evidence="3 7">Belongs to the PIGG/PIGN/PIGO family. PIGN subfamily.</text>
</comment>
<evidence type="ECO:0000256" key="8">
    <source>
        <dbReference type="SAM" id="SignalP"/>
    </source>
</evidence>
<comment type="function">
    <text evidence="7">Ethanolamine phosphate transferase involved in glycosylphosphatidylinositol-anchor biosynthesis. Transfers ethanolamine phosphate to the first alpha-1,4-linked mannose of the glycosylphosphatidylinositol precursor of GPI-anchor.</text>
</comment>
<comment type="caution">
    <text evidence="7">Lacks conserved residue(s) required for the propagation of feature annotation.</text>
</comment>
<dbReference type="InterPro" id="IPR017850">
    <property type="entry name" value="Alkaline_phosphatase_core_sf"/>
</dbReference>
<dbReference type="GO" id="GO:0006506">
    <property type="term" value="P:GPI anchor biosynthetic process"/>
    <property type="evidence" value="ECO:0007669"/>
    <property type="project" value="UniProtKB-UniPathway"/>
</dbReference>
<feature type="transmembrane region" description="Helical" evidence="7">
    <location>
        <begin position="337"/>
        <end position="355"/>
    </location>
</feature>
<dbReference type="AlphaFoldDB" id="A0A7R9GBZ3"/>
<name>A0A7R9GBZ3_9CRUS</name>
<dbReference type="EMBL" id="CAJPEX010000365">
    <property type="protein sequence ID" value="CAG0915311.1"/>
    <property type="molecule type" value="Genomic_DNA"/>
</dbReference>
<comment type="subcellular location">
    <subcellularLocation>
        <location evidence="1 7">Endoplasmic reticulum membrane</location>
        <topology evidence="1 7">Multi-pass membrane protein</topology>
    </subcellularLocation>
</comment>
<keyword evidence="8" id="KW-0732">Signal</keyword>
<sequence length="374" mass="42945">MANVPKFFIFSLLCRVLFFLSVFEIHFKSPIIHGITDVQVDWISAEPRAKRIVIFIADGLRYDKWQEFITLQPSRFWARTSKGDHCSVGISNTRVPTKTHPGHVALLAGIYEDPSAVFRGWQDNPVDFDSVLNKSSTSVSWGAPDVVLMFRKGGAERHSKFYAYDHDTVDFAEKNASFTDAWVFNEVQKFFEYGDMRMVKPYAVKVTLTNALQLLSQVEALEQMQASSISYRSFPFRELEDRQDRITRIKVFIRSSNFEKAVMEIISLRSLAAEALEYYQFLRKPAMMLSLLCSYVIWLGIVYNCKAWRSLEFCSDEQLYPGPIAEKSPDFRQIRRPVFLVIYALLAFFGTGNLASINSFDPTAVYCFVTIFGN</sequence>
<evidence type="ECO:0000313" key="11">
    <source>
        <dbReference type="Proteomes" id="UP000678499"/>
    </source>
</evidence>
<keyword evidence="11" id="KW-1185">Reference proteome</keyword>
<evidence type="ECO:0000256" key="6">
    <source>
        <dbReference type="ARBA" id="ARBA00022824"/>
    </source>
</evidence>
<dbReference type="UniPathway" id="UPA00196"/>
<dbReference type="PANTHER" id="PTHR12250:SF0">
    <property type="entry name" value="GPI ETHANOLAMINE PHOSPHATE TRANSFERASE 1"/>
    <property type="match status" value="1"/>
</dbReference>
<gene>
    <name evidence="10" type="ORF">NMOB1V02_LOCUS2960</name>
</gene>
<keyword evidence="5 7" id="KW-0337">GPI-anchor biosynthesis</keyword>
<keyword evidence="7" id="KW-0808">Transferase</keyword>
<keyword evidence="7" id="KW-0472">Membrane</keyword>
<dbReference type="OrthoDB" id="2748310at2759"/>
<evidence type="ECO:0000256" key="4">
    <source>
        <dbReference type="ARBA" id="ARBA00020831"/>
    </source>
</evidence>
<protein>
    <recommendedName>
        <fullName evidence="4 7">GPI ethanolamine phosphate transferase 1</fullName>
        <ecNumber evidence="7">2.-.-.-</ecNumber>
    </recommendedName>
</protein>